<keyword evidence="5 8" id="KW-1133">Transmembrane helix</keyword>
<reference evidence="9" key="1">
    <citation type="submission" date="2021-06" db="EMBL/GenBank/DDBJ databases">
        <authorList>
            <person name="Hodson N. C."/>
            <person name="Mongue J. A."/>
            <person name="Jaron S. K."/>
        </authorList>
    </citation>
    <scope>NUCLEOTIDE SEQUENCE</scope>
</reference>
<dbReference type="OrthoDB" id="5800391at2759"/>
<dbReference type="PANTHER" id="PTHR21421">
    <property type="entry name" value="GUSTATORY RECEPTOR"/>
    <property type="match status" value="1"/>
</dbReference>
<feature type="transmembrane region" description="Helical" evidence="8">
    <location>
        <begin position="365"/>
        <end position="384"/>
    </location>
</feature>
<accession>A0A8J2JBL8</accession>
<evidence type="ECO:0000256" key="8">
    <source>
        <dbReference type="SAM" id="Phobius"/>
    </source>
</evidence>
<dbReference type="GO" id="GO:0005886">
    <property type="term" value="C:plasma membrane"/>
    <property type="evidence" value="ECO:0007669"/>
    <property type="project" value="UniProtKB-SubCell"/>
</dbReference>
<keyword evidence="4 8" id="KW-0812">Transmembrane</keyword>
<comment type="caution">
    <text evidence="9">The sequence shown here is derived from an EMBL/GenBank/DDBJ whole genome shotgun (WGS) entry which is preliminary data.</text>
</comment>
<gene>
    <name evidence="9" type="ORF">AFUS01_LOCUS6685</name>
</gene>
<evidence type="ECO:0000256" key="5">
    <source>
        <dbReference type="ARBA" id="ARBA00022989"/>
    </source>
</evidence>
<evidence type="ECO:0000313" key="10">
    <source>
        <dbReference type="Proteomes" id="UP000708208"/>
    </source>
</evidence>
<evidence type="ECO:0000256" key="1">
    <source>
        <dbReference type="ARBA" id="ARBA00004651"/>
    </source>
</evidence>
<dbReference type="Pfam" id="PF06151">
    <property type="entry name" value="Trehalose_recp"/>
    <property type="match status" value="1"/>
</dbReference>
<protein>
    <recommendedName>
        <fullName evidence="11">Gustatory receptor</fullName>
    </recommendedName>
</protein>
<dbReference type="InterPro" id="IPR009318">
    <property type="entry name" value="Gustatory_rcpt"/>
</dbReference>
<feature type="transmembrane region" description="Helical" evidence="8">
    <location>
        <begin position="56"/>
        <end position="77"/>
    </location>
</feature>
<comment type="similarity">
    <text evidence="2">Belongs to the insect chemoreceptor superfamily. Gustatory receptor (GR) family. Gr5a subfamily.</text>
</comment>
<feature type="transmembrane region" description="Helical" evidence="8">
    <location>
        <begin position="123"/>
        <end position="144"/>
    </location>
</feature>
<evidence type="ECO:0008006" key="11">
    <source>
        <dbReference type="Google" id="ProtNLM"/>
    </source>
</evidence>
<evidence type="ECO:0000256" key="7">
    <source>
        <dbReference type="ARBA" id="ARBA00023170"/>
    </source>
</evidence>
<proteinExistence type="inferred from homology"/>
<dbReference type="Proteomes" id="UP000708208">
    <property type="component" value="Unassembled WGS sequence"/>
</dbReference>
<dbReference type="GO" id="GO:0050916">
    <property type="term" value="P:sensory perception of sweet taste"/>
    <property type="evidence" value="ECO:0007669"/>
    <property type="project" value="UniProtKB-ARBA"/>
</dbReference>
<keyword evidence="6 8" id="KW-0472">Membrane</keyword>
<evidence type="ECO:0000256" key="6">
    <source>
        <dbReference type="ARBA" id="ARBA00023136"/>
    </source>
</evidence>
<name>A0A8J2JBL8_9HEXA</name>
<organism evidence="9 10">
    <name type="scientific">Allacma fusca</name>
    <dbReference type="NCBI Taxonomy" id="39272"/>
    <lineage>
        <taxon>Eukaryota</taxon>
        <taxon>Metazoa</taxon>
        <taxon>Ecdysozoa</taxon>
        <taxon>Arthropoda</taxon>
        <taxon>Hexapoda</taxon>
        <taxon>Collembola</taxon>
        <taxon>Symphypleona</taxon>
        <taxon>Sminthuridae</taxon>
        <taxon>Allacma</taxon>
    </lineage>
</organism>
<evidence type="ECO:0000256" key="4">
    <source>
        <dbReference type="ARBA" id="ARBA00022692"/>
    </source>
</evidence>
<dbReference type="EMBL" id="CAJVCH010043915">
    <property type="protein sequence ID" value="CAG7717220.1"/>
    <property type="molecule type" value="Genomic_DNA"/>
</dbReference>
<evidence type="ECO:0000256" key="2">
    <source>
        <dbReference type="ARBA" id="ARBA00005327"/>
    </source>
</evidence>
<dbReference type="GO" id="GO:0008527">
    <property type="term" value="F:taste receptor activity"/>
    <property type="evidence" value="ECO:0007669"/>
    <property type="project" value="InterPro"/>
</dbReference>
<feature type="transmembrane region" description="Helical" evidence="8">
    <location>
        <begin position="257"/>
        <end position="278"/>
    </location>
</feature>
<comment type="subcellular location">
    <subcellularLocation>
        <location evidence="1">Cell membrane</location>
        <topology evidence="1">Multi-pass membrane protein</topology>
    </subcellularLocation>
</comment>
<feature type="transmembrane region" description="Helical" evidence="8">
    <location>
        <begin position="290"/>
        <end position="308"/>
    </location>
</feature>
<keyword evidence="10" id="KW-1185">Reference proteome</keyword>
<dbReference type="PANTHER" id="PTHR21421:SF29">
    <property type="entry name" value="GUSTATORY RECEPTOR 5A FOR TREHALOSE-RELATED"/>
    <property type="match status" value="1"/>
</dbReference>
<evidence type="ECO:0000256" key="3">
    <source>
        <dbReference type="ARBA" id="ARBA00022475"/>
    </source>
</evidence>
<sequence length="392" mass="46098">MASIKFPSNWNSRRRKDRRESFRSQDVIFSRPIIRHVESHFPVLTSRARIEDDLYLNFRLFFIFGKLIGLVPFQGLFQRDYKKLRYFHFYRNSLQLIHLIHKWNDLRLYFTKPDVHLFRDVNLVAAVVMISAILENLFVNLKYFPMGQEAEVRLQKLNRSALEEYFINCNYQWSVLVAYHHALNLFTFVNNKLALYAWNYADITIILLSRAIYFKFQALNSQGEDILFHKGAEQLKWSQFIRDYETLRKILQEVNNFLSPLIFITYGIGIYFLCLQFHNRLNPYENATPIAAIYALWSIFHLIGRILLVSISGARINDWAHQVADLLRRCPNKAYLSDVERTENFISSKIIGLTGLGCFTITKPLILNVIAVIFTFEMVLLQALQASLNKST</sequence>
<keyword evidence="7" id="KW-0675">Receptor</keyword>
<keyword evidence="3" id="KW-1003">Cell membrane</keyword>
<evidence type="ECO:0000313" key="9">
    <source>
        <dbReference type="EMBL" id="CAG7717220.1"/>
    </source>
</evidence>
<dbReference type="AlphaFoldDB" id="A0A8J2JBL8"/>